<dbReference type="GO" id="GO:0003700">
    <property type="term" value="F:DNA-binding transcription factor activity"/>
    <property type="evidence" value="ECO:0007669"/>
    <property type="project" value="InterPro"/>
</dbReference>
<dbReference type="InterPro" id="IPR009057">
    <property type="entry name" value="Homeodomain-like_sf"/>
</dbReference>
<dbReference type="AlphaFoldDB" id="A0A8J6LWN6"/>
<proteinExistence type="predicted"/>
<reference evidence="5" key="2">
    <citation type="submission" date="2020-08" db="EMBL/GenBank/DDBJ databases">
        <authorList>
            <person name="Lai Q."/>
        </authorList>
    </citation>
    <scope>NUCLEOTIDE SEQUENCE</scope>
    <source>
        <strain evidence="5">S27-2</strain>
    </source>
</reference>
<keyword evidence="6" id="KW-1185">Reference proteome</keyword>
<dbReference type="InterPro" id="IPR029062">
    <property type="entry name" value="Class_I_gatase-like"/>
</dbReference>
<dbReference type="Pfam" id="PF12833">
    <property type="entry name" value="HTH_18"/>
    <property type="match status" value="1"/>
</dbReference>
<dbReference type="PANTHER" id="PTHR43130">
    <property type="entry name" value="ARAC-FAMILY TRANSCRIPTIONAL REGULATOR"/>
    <property type="match status" value="1"/>
</dbReference>
<organism evidence="5 6">
    <name type="scientific">Neptunicella marina</name>
    <dbReference type="NCBI Taxonomy" id="2125989"/>
    <lineage>
        <taxon>Bacteria</taxon>
        <taxon>Pseudomonadati</taxon>
        <taxon>Pseudomonadota</taxon>
        <taxon>Gammaproteobacteria</taxon>
        <taxon>Alteromonadales</taxon>
        <taxon>Alteromonadaceae</taxon>
        <taxon>Neptunicella</taxon>
    </lineage>
</organism>
<gene>
    <name evidence="5" type="ORF">H8B19_00130</name>
</gene>
<reference evidence="5" key="1">
    <citation type="journal article" date="2018" name="Int. J. Syst. Evol. Microbiol.">
        <title>Neptunicella marina gen. nov., sp. nov., isolated from surface seawater.</title>
        <authorList>
            <person name="Liu X."/>
            <person name="Lai Q."/>
            <person name="Du Y."/>
            <person name="Zhang X."/>
            <person name="Liu Z."/>
            <person name="Sun F."/>
            <person name="Shao Z."/>
        </authorList>
    </citation>
    <scope>NUCLEOTIDE SEQUENCE</scope>
    <source>
        <strain evidence="5">S27-2</strain>
    </source>
</reference>
<comment type="caution">
    <text evidence="5">The sequence shown here is derived from an EMBL/GenBank/DDBJ whole genome shotgun (WGS) entry which is preliminary data.</text>
</comment>
<dbReference type="RefSeq" id="WP_186504752.1">
    <property type="nucleotide sequence ID" value="NZ_JACNEP010000001.1"/>
</dbReference>
<evidence type="ECO:0000256" key="2">
    <source>
        <dbReference type="ARBA" id="ARBA00023125"/>
    </source>
</evidence>
<dbReference type="InterPro" id="IPR052158">
    <property type="entry name" value="INH-QAR"/>
</dbReference>
<dbReference type="SMART" id="SM00342">
    <property type="entry name" value="HTH_ARAC"/>
    <property type="match status" value="1"/>
</dbReference>
<dbReference type="Gene3D" id="1.10.10.60">
    <property type="entry name" value="Homeodomain-like"/>
    <property type="match status" value="2"/>
</dbReference>
<dbReference type="Gene3D" id="3.40.50.880">
    <property type="match status" value="1"/>
</dbReference>
<name>A0A8J6LWN6_9ALTE</name>
<evidence type="ECO:0000256" key="1">
    <source>
        <dbReference type="ARBA" id="ARBA00023015"/>
    </source>
</evidence>
<dbReference type="PROSITE" id="PS01124">
    <property type="entry name" value="HTH_ARAC_FAMILY_2"/>
    <property type="match status" value="1"/>
</dbReference>
<dbReference type="Proteomes" id="UP000601768">
    <property type="component" value="Unassembled WGS sequence"/>
</dbReference>
<keyword evidence="2" id="KW-0238">DNA-binding</keyword>
<evidence type="ECO:0000313" key="6">
    <source>
        <dbReference type="Proteomes" id="UP000601768"/>
    </source>
</evidence>
<dbReference type="PANTHER" id="PTHR43130:SF3">
    <property type="entry name" value="HTH-TYPE TRANSCRIPTIONAL REGULATOR RV1931C"/>
    <property type="match status" value="1"/>
</dbReference>
<evidence type="ECO:0000259" key="4">
    <source>
        <dbReference type="PROSITE" id="PS01124"/>
    </source>
</evidence>
<dbReference type="InterPro" id="IPR002818">
    <property type="entry name" value="DJ-1/PfpI"/>
</dbReference>
<dbReference type="SUPFAM" id="SSF46689">
    <property type="entry name" value="Homeodomain-like"/>
    <property type="match status" value="2"/>
</dbReference>
<dbReference type="SUPFAM" id="SSF52317">
    <property type="entry name" value="Class I glutamine amidotransferase-like"/>
    <property type="match status" value="1"/>
</dbReference>
<dbReference type="InterPro" id="IPR018062">
    <property type="entry name" value="HTH_AraC-typ_CS"/>
</dbReference>
<keyword evidence="3" id="KW-0804">Transcription</keyword>
<dbReference type="InterPro" id="IPR018060">
    <property type="entry name" value="HTH_AraC"/>
</dbReference>
<dbReference type="GO" id="GO:0043565">
    <property type="term" value="F:sequence-specific DNA binding"/>
    <property type="evidence" value="ECO:0007669"/>
    <property type="project" value="InterPro"/>
</dbReference>
<accession>A0A8J6LWN6</accession>
<dbReference type="Pfam" id="PF01965">
    <property type="entry name" value="DJ-1_PfpI"/>
    <property type="match status" value="1"/>
</dbReference>
<evidence type="ECO:0000313" key="5">
    <source>
        <dbReference type="EMBL" id="MBC3764270.1"/>
    </source>
</evidence>
<dbReference type="PROSITE" id="PS00041">
    <property type="entry name" value="HTH_ARAC_FAMILY_1"/>
    <property type="match status" value="1"/>
</dbReference>
<evidence type="ECO:0000256" key="3">
    <source>
        <dbReference type="ARBA" id="ARBA00023163"/>
    </source>
</evidence>
<keyword evidence="1" id="KW-0805">Transcription regulation</keyword>
<sequence length="314" mass="35234">MKTAILVYPDISMFELACAVELFALPRPELKRYYDADVVSLEDTQSSTTAGLVLNTQIVNSLDAYDMVVIASWPVAQREIPSHLASELLEFYQSGKRLVSFCSGAFLLAELGILNAKTCSTHWRYATEFVQRYKRVNFSNDVLYCIDGNVATSAGSAAALDLGLALIRQDFGLDTANAVAKRLVLPVHRNATQSQFVEAPVISENKALSSSMDWAITNLQHTISINQFAEKANMSRRNFDRCFKKATNLTPQQWLIMQRLERASQMLQQTNLNIEQVSSQAGFENSLTFRHHFKAKFGCAPLQYRHQHQIAVTN</sequence>
<protein>
    <submittedName>
        <fullName evidence="5">AraC family transcriptional regulator</fullName>
    </submittedName>
</protein>
<dbReference type="EMBL" id="JACNEP010000001">
    <property type="protein sequence ID" value="MBC3764270.1"/>
    <property type="molecule type" value="Genomic_DNA"/>
</dbReference>
<feature type="domain" description="HTH araC/xylS-type" evidence="4">
    <location>
        <begin position="209"/>
        <end position="307"/>
    </location>
</feature>